<dbReference type="PRINTS" id="PR00320">
    <property type="entry name" value="GPROTEINBRPT"/>
</dbReference>
<dbReference type="PROSITE" id="PS00678">
    <property type="entry name" value="WD_REPEATS_1"/>
    <property type="match status" value="2"/>
</dbReference>
<dbReference type="InterPro" id="IPR001680">
    <property type="entry name" value="WD40_rpt"/>
</dbReference>
<feature type="repeat" description="WD" evidence="3">
    <location>
        <begin position="63"/>
        <end position="104"/>
    </location>
</feature>
<dbReference type="KEGG" id="rsin:B6N60_04931"/>
<evidence type="ECO:0000313" key="4">
    <source>
        <dbReference type="EMBL" id="QXE26200.1"/>
    </source>
</evidence>
<dbReference type="InterPro" id="IPR020472">
    <property type="entry name" value="WD40_PAC1"/>
</dbReference>
<evidence type="ECO:0000256" key="3">
    <source>
        <dbReference type="PROSITE-ProRule" id="PRU00221"/>
    </source>
</evidence>
<dbReference type="InterPro" id="IPR015943">
    <property type="entry name" value="WD40/YVTN_repeat-like_dom_sf"/>
</dbReference>
<gene>
    <name evidence="4" type="ORF">B6N60_04931</name>
</gene>
<evidence type="ECO:0000256" key="2">
    <source>
        <dbReference type="ARBA" id="ARBA00022737"/>
    </source>
</evidence>
<dbReference type="SMART" id="SM00320">
    <property type="entry name" value="WD40"/>
    <property type="match status" value="4"/>
</dbReference>
<evidence type="ECO:0000256" key="1">
    <source>
        <dbReference type="ARBA" id="ARBA00022574"/>
    </source>
</evidence>
<reference evidence="4" key="1">
    <citation type="submission" date="2017-04" db="EMBL/GenBank/DDBJ databases">
        <title>Genome deletions in a multicellular cyanobacterial endosymbiont for morphological adaptation in marine diatoms.</title>
        <authorList>
            <person name="Wang Y."/>
            <person name="Gao H."/>
            <person name="Li R."/>
            <person name="Xu X."/>
        </authorList>
    </citation>
    <scope>NUCLEOTIDE SEQUENCE</scope>
    <source>
        <strain evidence="4">FACHB 800</strain>
    </source>
</reference>
<keyword evidence="4" id="KW-0808">Transferase</keyword>
<feature type="repeat" description="WD" evidence="3">
    <location>
        <begin position="295"/>
        <end position="328"/>
    </location>
</feature>
<dbReference type="EMBL" id="CP021056">
    <property type="protein sequence ID" value="QXE26200.1"/>
    <property type="molecule type" value="Genomic_DNA"/>
</dbReference>
<feature type="repeat" description="WD" evidence="3">
    <location>
        <begin position="253"/>
        <end position="294"/>
    </location>
</feature>
<keyword evidence="4" id="KW-0418">Kinase</keyword>
<feature type="repeat" description="WD" evidence="3">
    <location>
        <begin position="22"/>
        <end position="56"/>
    </location>
</feature>
<keyword evidence="2" id="KW-0677">Repeat</keyword>
<protein>
    <submittedName>
        <fullName evidence="4">Serine/threonine-protein kinase-like domain protein</fullName>
    </submittedName>
</protein>
<sequence length="328" mass="35584">MQPQNRRLSSSYIHSINGQIPITSIAISPDSQTLISASNDGNIQLRNIATWKLLRTIDTKSNGYSQSRGVSCLIITPDGSKIISGTGDNSIKLWEFATGKLLHSFKDSDLFTPLKFALAADGQTLICGSAIFSAAGEVETVSLWNLTTRKLIRMLKYSDIGEVNSGAIAISPDSETFIVESAMGENLLLLDTASGKILGIFKISSNYSRSSRIVINPDGQILVRGSEQNFVNTLPSRIEVWHLTTGNLLYTITQENSDYVTALAISPDGNTLFSGGLDNTIKSWNLHTGELLNTFTGHQDRISSIAISPNGQILVSGSQDCTVKIWRI</sequence>
<dbReference type="AlphaFoldDB" id="A0A975TCF4"/>
<dbReference type="PROSITE" id="PS50082">
    <property type="entry name" value="WD_REPEATS_2"/>
    <property type="match status" value="4"/>
</dbReference>
<dbReference type="Pfam" id="PF00400">
    <property type="entry name" value="WD40"/>
    <property type="match status" value="4"/>
</dbReference>
<keyword evidence="1 3" id="KW-0853">WD repeat</keyword>
<accession>A0A975TCF4</accession>
<dbReference type="Proteomes" id="UP000683511">
    <property type="component" value="Chromosome"/>
</dbReference>
<name>A0A975TCF4_9NOST</name>
<dbReference type="SUPFAM" id="SSF50978">
    <property type="entry name" value="WD40 repeat-like"/>
    <property type="match status" value="1"/>
</dbReference>
<dbReference type="PANTHER" id="PTHR19879:SF9">
    <property type="entry name" value="TRANSCRIPTION INITIATION FACTOR TFIID SUBUNIT 5"/>
    <property type="match status" value="1"/>
</dbReference>
<dbReference type="CDD" id="cd00200">
    <property type="entry name" value="WD40"/>
    <property type="match status" value="1"/>
</dbReference>
<keyword evidence="5" id="KW-1185">Reference proteome</keyword>
<dbReference type="InterPro" id="IPR019775">
    <property type="entry name" value="WD40_repeat_CS"/>
</dbReference>
<dbReference type="RefSeq" id="WP_190608020.1">
    <property type="nucleotide sequence ID" value="NZ_CP021056.1"/>
</dbReference>
<proteinExistence type="predicted"/>
<dbReference type="InterPro" id="IPR036322">
    <property type="entry name" value="WD40_repeat_dom_sf"/>
</dbReference>
<evidence type="ECO:0000313" key="5">
    <source>
        <dbReference type="Proteomes" id="UP000683511"/>
    </source>
</evidence>
<dbReference type="PROSITE" id="PS50294">
    <property type="entry name" value="WD_REPEATS_REGION"/>
    <property type="match status" value="3"/>
</dbReference>
<organism evidence="4 5">
    <name type="scientific">Richelia sinica FACHB-800</name>
    <dbReference type="NCBI Taxonomy" id="1357546"/>
    <lineage>
        <taxon>Bacteria</taxon>
        <taxon>Bacillati</taxon>
        <taxon>Cyanobacteriota</taxon>
        <taxon>Cyanophyceae</taxon>
        <taxon>Nostocales</taxon>
        <taxon>Nostocaceae</taxon>
        <taxon>Richelia</taxon>
    </lineage>
</organism>
<dbReference type="GO" id="GO:0016301">
    <property type="term" value="F:kinase activity"/>
    <property type="evidence" value="ECO:0007669"/>
    <property type="project" value="UniProtKB-KW"/>
</dbReference>
<dbReference type="Gene3D" id="2.130.10.10">
    <property type="entry name" value="YVTN repeat-like/Quinoprotein amine dehydrogenase"/>
    <property type="match status" value="2"/>
</dbReference>
<dbReference type="PANTHER" id="PTHR19879">
    <property type="entry name" value="TRANSCRIPTION INITIATION FACTOR TFIID"/>
    <property type="match status" value="1"/>
</dbReference>